<proteinExistence type="predicted"/>
<dbReference type="EMBL" id="ML992663">
    <property type="protein sequence ID" value="KAF2217183.1"/>
    <property type="molecule type" value="Genomic_DNA"/>
</dbReference>
<evidence type="ECO:0000313" key="2">
    <source>
        <dbReference type="EMBL" id="KAF2217183.1"/>
    </source>
</evidence>
<feature type="transmembrane region" description="Helical" evidence="1">
    <location>
        <begin position="248"/>
        <end position="270"/>
    </location>
</feature>
<dbReference type="InterPro" id="IPR040632">
    <property type="entry name" value="Sulfotransfer_4"/>
</dbReference>
<keyword evidence="3" id="KW-1185">Reference proteome</keyword>
<evidence type="ECO:0000313" key="3">
    <source>
        <dbReference type="Proteomes" id="UP000799539"/>
    </source>
</evidence>
<feature type="transmembrane region" description="Helical" evidence="1">
    <location>
        <begin position="282"/>
        <end position="301"/>
    </location>
</feature>
<dbReference type="AlphaFoldDB" id="A0A6A6FUT2"/>
<dbReference type="OrthoDB" id="408152at2759"/>
<dbReference type="InterPro" id="IPR027417">
    <property type="entry name" value="P-loop_NTPase"/>
</dbReference>
<keyword evidence="1" id="KW-0472">Membrane</keyword>
<organism evidence="2 3">
    <name type="scientific">Cercospora zeae-maydis SCOH1-5</name>
    <dbReference type="NCBI Taxonomy" id="717836"/>
    <lineage>
        <taxon>Eukaryota</taxon>
        <taxon>Fungi</taxon>
        <taxon>Dikarya</taxon>
        <taxon>Ascomycota</taxon>
        <taxon>Pezizomycotina</taxon>
        <taxon>Dothideomycetes</taxon>
        <taxon>Dothideomycetidae</taxon>
        <taxon>Mycosphaerellales</taxon>
        <taxon>Mycosphaerellaceae</taxon>
        <taxon>Cercospora</taxon>
    </lineage>
</organism>
<keyword evidence="1" id="KW-0812">Transmembrane</keyword>
<dbReference type="PANTHER" id="PTHR36978">
    <property type="entry name" value="P-LOOP CONTAINING NUCLEOTIDE TRIPHOSPHATE HYDROLASE"/>
    <property type="match status" value="1"/>
</dbReference>
<dbReference type="Pfam" id="PF17784">
    <property type="entry name" value="Sulfotransfer_4"/>
    <property type="match status" value="1"/>
</dbReference>
<sequence length="302" mass="33771">MSAIRFKEPKPGAKLQVIGAGLPRTGTNSFCAALEILLDGPCYHSGVQYAAEGAGDEKHIRAMMEAAGGYPYDSTTWPTVATTLRRILEGYVAVADPPLSVLYPELLKLYPDAKVIVTVRDRKAWMRSMTEVIKLSQPKLATFIFWWVPSVRWLPKLSDDLTHLFFTKFGIIMKDEETFSTCWEKHIEQLQQTVPENQLFFLDVKDGWEPLCKALDKPIPDVPFPKLNDAKDLESVFKKLAARGLIRWALLFTVLLSAACFATVTAPVYLDLPRMVTEASGEIVLKSGIGLLLLVPILLLYI</sequence>
<dbReference type="Gene3D" id="3.40.50.300">
    <property type="entry name" value="P-loop containing nucleotide triphosphate hydrolases"/>
    <property type="match status" value="1"/>
</dbReference>
<reference evidence="2" key="1">
    <citation type="journal article" date="2020" name="Stud. Mycol.">
        <title>101 Dothideomycetes genomes: a test case for predicting lifestyles and emergence of pathogens.</title>
        <authorList>
            <person name="Haridas S."/>
            <person name="Albert R."/>
            <person name="Binder M."/>
            <person name="Bloem J."/>
            <person name="Labutti K."/>
            <person name="Salamov A."/>
            <person name="Andreopoulos B."/>
            <person name="Baker S."/>
            <person name="Barry K."/>
            <person name="Bills G."/>
            <person name="Bluhm B."/>
            <person name="Cannon C."/>
            <person name="Castanera R."/>
            <person name="Culley D."/>
            <person name="Daum C."/>
            <person name="Ezra D."/>
            <person name="Gonzalez J."/>
            <person name="Henrissat B."/>
            <person name="Kuo A."/>
            <person name="Liang C."/>
            <person name="Lipzen A."/>
            <person name="Lutzoni F."/>
            <person name="Magnuson J."/>
            <person name="Mondo S."/>
            <person name="Nolan M."/>
            <person name="Ohm R."/>
            <person name="Pangilinan J."/>
            <person name="Park H.-J."/>
            <person name="Ramirez L."/>
            <person name="Alfaro M."/>
            <person name="Sun H."/>
            <person name="Tritt A."/>
            <person name="Yoshinaga Y."/>
            <person name="Zwiers L.-H."/>
            <person name="Turgeon B."/>
            <person name="Goodwin S."/>
            <person name="Spatafora J."/>
            <person name="Crous P."/>
            <person name="Grigoriev I."/>
        </authorList>
    </citation>
    <scope>NUCLEOTIDE SEQUENCE</scope>
    <source>
        <strain evidence="2">SCOH1-5</strain>
    </source>
</reference>
<dbReference type="PANTHER" id="PTHR36978:SF3">
    <property type="entry name" value="P-LOOP CONTAINING NUCLEOSIDE TRIPHOSPHATE HYDROLASE PROTEIN"/>
    <property type="match status" value="1"/>
</dbReference>
<evidence type="ECO:0000256" key="1">
    <source>
        <dbReference type="SAM" id="Phobius"/>
    </source>
</evidence>
<accession>A0A6A6FUT2</accession>
<dbReference type="Proteomes" id="UP000799539">
    <property type="component" value="Unassembled WGS sequence"/>
</dbReference>
<dbReference type="SUPFAM" id="SSF52540">
    <property type="entry name" value="P-loop containing nucleoside triphosphate hydrolases"/>
    <property type="match status" value="1"/>
</dbReference>
<protein>
    <recommendedName>
        <fullName evidence="4">Sulfotransferase domain-containing protein</fullName>
    </recommendedName>
</protein>
<name>A0A6A6FUT2_9PEZI</name>
<keyword evidence="1" id="KW-1133">Transmembrane helix</keyword>
<gene>
    <name evidence="2" type="ORF">CERZMDRAFT_108995</name>
</gene>
<evidence type="ECO:0008006" key="4">
    <source>
        <dbReference type="Google" id="ProtNLM"/>
    </source>
</evidence>